<organism evidence="2 3">
    <name type="scientific">Ferriphaselus amnicola</name>
    <dbReference type="NCBI Taxonomy" id="1188319"/>
    <lineage>
        <taxon>Bacteria</taxon>
        <taxon>Pseudomonadati</taxon>
        <taxon>Pseudomonadota</taxon>
        <taxon>Betaproteobacteria</taxon>
        <taxon>Nitrosomonadales</taxon>
        <taxon>Gallionellaceae</taxon>
        <taxon>Ferriphaselus</taxon>
    </lineage>
</organism>
<reference evidence="2 3" key="1">
    <citation type="submission" date="2018-06" db="EMBL/GenBank/DDBJ databases">
        <title>OYT1 Genome Sequencing.</title>
        <authorList>
            <person name="Kato S."/>
            <person name="Itoh T."/>
            <person name="Ohkuma M."/>
        </authorList>
    </citation>
    <scope>NUCLEOTIDE SEQUENCE [LARGE SCALE GENOMIC DNA]</scope>
    <source>
        <strain evidence="2 3">OYT1</strain>
    </source>
</reference>
<dbReference type="Pfam" id="PF04380">
    <property type="entry name" value="BMFP"/>
    <property type="match status" value="1"/>
</dbReference>
<proteinExistence type="inferred from homology"/>
<evidence type="ECO:0000313" key="2">
    <source>
        <dbReference type="EMBL" id="BBE51995.1"/>
    </source>
</evidence>
<dbReference type="KEGG" id="fam:OYT1_ch2482"/>
<accession>A0A2Z6GFR5</accession>
<comment type="pathway">
    <text evidence="1">Cofactor biosynthesis; ubiquinone biosynthesis.</text>
</comment>
<dbReference type="Proteomes" id="UP000033070">
    <property type="component" value="Chromosome"/>
</dbReference>
<evidence type="ECO:0000313" key="3">
    <source>
        <dbReference type="Proteomes" id="UP000033070"/>
    </source>
</evidence>
<sequence>MFNAKILDDLTSKVNEALASGPAKDVERNVRALLVQGFSKLDLVAREDFEVQSLLLARTQEKLIALEARVAELEVRAAASAPQSPAGELG</sequence>
<dbReference type="AlphaFoldDB" id="A0A2Z6GFR5"/>
<dbReference type="PANTHER" id="PTHR38040:SF1">
    <property type="entry name" value="UBIQUINONE BIOSYNTHESIS ACCESSORY FACTOR UBIK"/>
    <property type="match status" value="1"/>
</dbReference>
<dbReference type="InterPro" id="IPR007475">
    <property type="entry name" value="UbiK"/>
</dbReference>
<dbReference type="OrthoDB" id="5297354at2"/>
<gene>
    <name evidence="1" type="primary">ubiK</name>
    <name evidence="2" type="ORF">OYT1_ch2482</name>
</gene>
<comment type="similarity">
    <text evidence="1">Belongs to the UbiK family.</text>
</comment>
<dbReference type="RefSeq" id="WP_062626574.1">
    <property type="nucleotide sequence ID" value="NZ_AP018738.1"/>
</dbReference>
<keyword evidence="1" id="KW-0831">Ubiquinone biosynthesis</keyword>
<dbReference type="GO" id="GO:0005829">
    <property type="term" value="C:cytosol"/>
    <property type="evidence" value="ECO:0007669"/>
    <property type="project" value="TreeGrafter"/>
</dbReference>
<dbReference type="STRING" id="1188319.OYT1_01386"/>
<name>A0A2Z6GFR5_9PROT</name>
<dbReference type="HAMAP" id="MF_02216">
    <property type="entry name" value="UbiK"/>
    <property type="match status" value="1"/>
</dbReference>
<comment type="subcellular location">
    <subcellularLocation>
        <location evidence="1">Cytoplasm</location>
    </subcellularLocation>
</comment>
<dbReference type="PANTHER" id="PTHR38040">
    <property type="entry name" value="UBIQUINONE BIOSYNTHESIS ACCESSORY FACTOR UBIK"/>
    <property type="match status" value="1"/>
</dbReference>
<dbReference type="UniPathway" id="UPA00232"/>
<evidence type="ECO:0000256" key="1">
    <source>
        <dbReference type="HAMAP-Rule" id="MF_02216"/>
    </source>
</evidence>
<keyword evidence="1" id="KW-0963">Cytoplasm</keyword>
<dbReference type="EMBL" id="AP018738">
    <property type="protein sequence ID" value="BBE51995.1"/>
    <property type="molecule type" value="Genomic_DNA"/>
</dbReference>
<comment type="function">
    <text evidence="1">Required for efficient ubiquinone (coenzyme Q) biosynthesis. UbiK is probably an accessory factor of Ubi enzymes and facilitates ubiquinone biosynthesis by acting as an assembly factor, a targeting factor, or both.</text>
</comment>
<dbReference type="GO" id="GO:0006744">
    <property type="term" value="P:ubiquinone biosynthetic process"/>
    <property type="evidence" value="ECO:0007669"/>
    <property type="project" value="UniProtKB-UniRule"/>
</dbReference>
<protein>
    <recommendedName>
        <fullName evidence="1">Ubiquinone biosynthesis accessory factor UbiK</fullName>
    </recommendedName>
</protein>
<keyword evidence="3" id="KW-1185">Reference proteome</keyword>